<keyword evidence="6" id="KW-0378">Hydrolase</keyword>
<dbReference type="RefSeq" id="WP_090019509.1">
    <property type="nucleotide sequence ID" value="NZ_FNCE01000004.1"/>
</dbReference>
<name>A0A1G7QRL5_9PROT</name>
<comment type="similarity">
    <text evidence="4 6">Belongs to the HAD-like hydrolase superfamily. CbbY/CbbZ/Gph/YieH family.</text>
</comment>
<proteinExistence type="inferred from homology"/>
<dbReference type="OrthoDB" id="9793014at2"/>
<dbReference type="HAMAP" id="MF_00495">
    <property type="entry name" value="GPH_hydrolase_bact"/>
    <property type="match status" value="1"/>
</dbReference>
<dbReference type="GO" id="GO:0046295">
    <property type="term" value="P:glycolate biosynthetic process"/>
    <property type="evidence" value="ECO:0007669"/>
    <property type="project" value="UniProtKB-UniRule"/>
</dbReference>
<gene>
    <name evidence="7" type="ORF">SAMN05216241_104118</name>
</gene>
<dbReference type="InterPro" id="IPR037512">
    <property type="entry name" value="PGPase_prok"/>
</dbReference>
<dbReference type="InterPro" id="IPR041492">
    <property type="entry name" value="HAD_2"/>
</dbReference>
<dbReference type="NCBIfam" id="TIGR01449">
    <property type="entry name" value="PGP_bact"/>
    <property type="match status" value="1"/>
</dbReference>
<dbReference type="SFLD" id="SFLDS00003">
    <property type="entry name" value="Haloacid_Dehalogenase"/>
    <property type="match status" value="1"/>
</dbReference>
<sequence length="231" mass="24268">MRRAVLCDLDGTLVDTVADLAAALNGLLAELGYPALSRRRIRRFVGGGAVGLVSGGLAEVGHAPADEEARQRLVARFLELYAAAPAAHSRPFPGVADTLAALAADGWRLAVCTNKPQHLAERILADLDLDRHFGAVVGGDSVPAKKPDAGHIRTTLDALDVPHQGGVLVGDSRTDRLAARNAEIPVVLVTYGYTEMPVTGMGAARVIGSFDTLPAVLDGRNLGVGMVRQWQ</sequence>
<dbReference type="Gene3D" id="1.10.150.240">
    <property type="entry name" value="Putative phosphatase, domain 2"/>
    <property type="match status" value="1"/>
</dbReference>
<evidence type="ECO:0000256" key="2">
    <source>
        <dbReference type="ARBA" id="ARBA00001946"/>
    </source>
</evidence>
<keyword evidence="6" id="KW-0119">Carbohydrate metabolism</keyword>
<dbReference type="PANTHER" id="PTHR43434:SF1">
    <property type="entry name" value="PHOSPHOGLYCOLATE PHOSPHATASE"/>
    <property type="match status" value="1"/>
</dbReference>
<comment type="catalytic activity">
    <reaction evidence="1 6">
        <text>2-phosphoglycolate + H2O = glycolate + phosphate</text>
        <dbReference type="Rhea" id="RHEA:14369"/>
        <dbReference type="ChEBI" id="CHEBI:15377"/>
        <dbReference type="ChEBI" id="CHEBI:29805"/>
        <dbReference type="ChEBI" id="CHEBI:43474"/>
        <dbReference type="ChEBI" id="CHEBI:58033"/>
        <dbReference type="EC" id="3.1.3.18"/>
    </reaction>
</comment>
<evidence type="ECO:0000256" key="6">
    <source>
        <dbReference type="HAMAP-Rule" id="MF_00495"/>
    </source>
</evidence>
<dbReference type="SFLD" id="SFLDG01129">
    <property type="entry name" value="C1.5:_HAD__Beta-PGM__Phosphata"/>
    <property type="match status" value="1"/>
</dbReference>
<feature type="binding site" evidence="6">
    <location>
        <position position="171"/>
    </location>
    <ligand>
        <name>Mg(2+)</name>
        <dbReference type="ChEBI" id="CHEBI:18420"/>
    </ligand>
</feature>
<dbReference type="STRING" id="1082479.SAMN05216241_104118"/>
<dbReference type="InterPro" id="IPR050155">
    <property type="entry name" value="HAD-like_hydrolase_sf"/>
</dbReference>
<accession>A0A1G7QRL5</accession>
<dbReference type="UniPathway" id="UPA00865">
    <property type="reaction ID" value="UER00834"/>
</dbReference>
<dbReference type="GO" id="GO:0006281">
    <property type="term" value="P:DNA repair"/>
    <property type="evidence" value="ECO:0007669"/>
    <property type="project" value="TreeGrafter"/>
</dbReference>
<dbReference type="Gene3D" id="3.40.50.1000">
    <property type="entry name" value="HAD superfamily/HAD-like"/>
    <property type="match status" value="1"/>
</dbReference>
<evidence type="ECO:0000256" key="5">
    <source>
        <dbReference type="ARBA" id="ARBA00013078"/>
    </source>
</evidence>
<dbReference type="EMBL" id="FNCE01000004">
    <property type="protein sequence ID" value="SDG01171.1"/>
    <property type="molecule type" value="Genomic_DNA"/>
</dbReference>
<reference evidence="7 8" key="1">
    <citation type="submission" date="2016-10" db="EMBL/GenBank/DDBJ databases">
        <authorList>
            <person name="de Groot N.N."/>
        </authorList>
    </citation>
    <scope>NUCLEOTIDE SEQUENCE [LARGE SCALE GENOMIC DNA]</scope>
    <source>
        <strain evidence="7 8">DSM 25584</strain>
    </source>
</reference>
<dbReference type="SFLD" id="SFLDG01135">
    <property type="entry name" value="C1.5.6:_HAD__Beta-PGM__Phospha"/>
    <property type="match status" value="1"/>
</dbReference>
<feature type="binding site" evidence="6">
    <location>
        <position position="10"/>
    </location>
    <ligand>
        <name>Mg(2+)</name>
        <dbReference type="ChEBI" id="CHEBI:18420"/>
    </ligand>
</feature>
<dbReference type="InterPro" id="IPR036412">
    <property type="entry name" value="HAD-like_sf"/>
</dbReference>
<comment type="function">
    <text evidence="6">Specifically catalyzes the dephosphorylation of 2-phosphoglycolate. Is involved in the dissimilation of the intracellular 2-phosphoglycolate formed during the DNA repair of 3'-phosphoglycolate ends, a major class of DNA lesions induced by oxidative stress.</text>
</comment>
<dbReference type="SUPFAM" id="SSF56784">
    <property type="entry name" value="HAD-like"/>
    <property type="match status" value="1"/>
</dbReference>
<evidence type="ECO:0000313" key="7">
    <source>
        <dbReference type="EMBL" id="SDG01171.1"/>
    </source>
</evidence>
<dbReference type="GO" id="GO:0005829">
    <property type="term" value="C:cytosol"/>
    <property type="evidence" value="ECO:0007669"/>
    <property type="project" value="TreeGrafter"/>
</dbReference>
<evidence type="ECO:0000256" key="3">
    <source>
        <dbReference type="ARBA" id="ARBA00004818"/>
    </source>
</evidence>
<dbReference type="GO" id="GO:0005975">
    <property type="term" value="P:carbohydrate metabolic process"/>
    <property type="evidence" value="ECO:0007669"/>
    <property type="project" value="InterPro"/>
</dbReference>
<comment type="pathway">
    <text evidence="3 6">Organic acid metabolism; glycolate biosynthesis; glycolate from 2-phosphoglycolate: step 1/1.</text>
</comment>
<keyword evidence="6" id="KW-0460">Magnesium</keyword>
<evidence type="ECO:0000256" key="4">
    <source>
        <dbReference type="ARBA" id="ARBA00006171"/>
    </source>
</evidence>
<keyword evidence="6" id="KW-0479">Metal-binding</keyword>
<dbReference type="GO" id="GO:0008967">
    <property type="term" value="F:phosphoglycolate phosphatase activity"/>
    <property type="evidence" value="ECO:0007669"/>
    <property type="project" value="UniProtKB-UniRule"/>
</dbReference>
<feature type="binding site" evidence="6">
    <location>
        <position position="8"/>
    </location>
    <ligand>
        <name>Mg(2+)</name>
        <dbReference type="ChEBI" id="CHEBI:18420"/>
    </ligand>
</feature>
<comment type="cofactor">
    <cofactor evidence="2 6">
        <name>Mg(2+)</name>
        <dbReference type="ChEBI" id="CHEBI:18420"/>
    </cofactor>
</comment>
<dbReference type="InterPro" id="IPR023198">
    <property type="entry name" value="PGP-like_dom2"/>
</dbReference>
<dbReference type="EC" id="3.1.3.18" evidence="5 6"/>
<feature type="active site" description="Nucleophile" evidence="6">
    <location>
        <position position="8"/>
    </location>
</feature>
<evidence type="ECO:0000313" key="8">
    <source>
        <dbReference type="Proteomes" id="UP000199415"/>
    </source>
</evidence>
<keyword evidence="8" id="KW-1185">Reference proteome</keyword>
<dbReference type="Pfam" id="PF13419">
    <property type="entry name" value="HAD_2"/>
    <property type="match status" value="1"/>
</dbReference>
<evidence type="ECO:0000256" key="1">
    <source>
        <dbReference type="ARBA" id="ARBA00000830"/>
    </source>
</evidence>
<protein>
    <recommendedName>
        <fullName evidence="5 6">Phosphoglycolate phosphatase</fullName>
        <shortName evidence="6">PGP</shortName>
        <shortName evidence="6">PGPase</shortName>
        <ecNumber evidence="5 6">3.1.3.18</ecNumber>
    </recommendedName>
</protein>
<dbReference type="InterPro" id="IPR023214">
    <property type="entry name" value="HAD_sf"/>
</dbReference>
<dbReference type="AlphaFoldDB" id="A0A1G7QRL5"/>
<dbReference type="GO" id="GO:0046872">
    <property type="term" value="F:metal ion binding"/>
    <property type="evidence" value="ECO:0007669"/>
    <property type="project" value="UniProtKB-KW"/>
</dbReference>
<dbReference type="Proteomes" id="UP000199415">
    <property type="component" value="Unassembled WGS sequence"/>
</dbReference>
<organism evidence="7 8">
    <name type="scientific">Limimonas halophila</name>
    <dbReference type="NCBI Taxonomy" id="1082479"/>
    <lineage>
        <taxon>Bacteria</taxon>
        <taxon>Pseudomonadati</taxon>
        <taxon>Pseudomonadota</taxon>
        <taxon>Alphaproteobacteria</taxon>
        <taxon>Rhodospirillales</taxon>
        <taxon>Rhodovibrionaceae</taxon>
        <taxon>Limimonas</taxon>
    </lineage>
</organism>
<dbReference type="PANTHER" id="PTHR43434">
    <property type="entry name" value="PHOSPHOGLYCOLATE PHOSPHATASE"/>
    <property type="match status" value="1"/>
</dbReference>